<dbReference type="STRING" id="909613.UO65_4170"/>
<evidence type="ECO:0000256" key="7">
    <source>
        <dbReference type="ARBA" id="ARBA00023157"/>
    </source>
</evidence>
<dbReference type="OrthoDB" id="4567948at2"/>
<evidence type="ECO:0000256" key="5">
    <source>
        <dbReference type="ARBA" id="ARBA00022690"/>
    </source>
</evidence>
<reference evidence="11 12" key="1">
    <citation type="journal article" date="2014" name="Genome Announc.">
        <title>Draft Genome Sequence of the Antitrypanosomally Active Sponge-Associated Bacterium Actinokineospora sp. Strain EG49.</title>
        <authorList>
            <person name="Harjes J."/>
            <person name="Ryu T."/>
            <person name="Abdelmohsen U.R."/>
            <person name="Moitinho-Silva L."/>
            <person name="Horn H."/>
            <person name="Ravasi T."/>
            <person name="Hentschel U."/>
        </authorList>
    </citation>
    <scope>NUCLEOTIDE SEQUENCE [LARGE SCALE GENOMIC DNA]</scope>
    <source>
        <strain evidence="11 12">EG49</strain>
    </source>
</reference>
<feature type="signal peptide" evidence="9">
    <location>
        <begin position="1"/>
        <end position="23"/>
    </location>
</feature>
<proteinExistence type="inferred from homology"/>
<dbReference type="EMBL" id="AYXG01000155">
    <property type="protein sequence ID" value="EWC60502.1"/>
    <property type="molecule type" value="Genomic_DNA"/>
</dbReference>
<keyword evidence="6 8" id="KW-0722">Serine protease inhibitor</keyword>
<dbReference type="AlphaFoldDB" id="W7IUS1"/>
<accession>A0A8E2WX56</accession>
<dbReference type="InterPro" id="IPR000691">
    <property type="entry name" value="Prot_inh_I16_SSI"/>
</dbReference>
<organism evidence="11 12">
    <name type="scientific">Actinokineospora spheciospongiae</name>
    <dbReference type="NCBI Taxonomy" id="909613"/>
    <lineage>
        <taxon>Bacteria</taxon>
        <taxon>Bacillati</taxon>
        <taxon>Actinomycetota</taxon>
        <taxon>Actinomycetes</taxon>
        <taxon>Pseudonocardiales</taxon>
        <taxon>Pseudonocardiaceae</taxon>
        <taxon>Actinokineospora</taxon>
    </lineage>
</organism>
<dbReference type="SUPFAM" id="SSF55399">
    <property type="entry name" value="Subtilisin inhibitor"/>
    <property type="match status" value="1"/>
</dbReference>
<comment type="similarity">
    <text evidence="2 8">Belongs to the protease inhibitor I16 (SSI) family.</text>
</comment>
<evidence type="ECO:0000256" key="3">
    <source>
        <dbReference type="ARBA" id="ARBA00011738"/>
    </source>
</evidence>
<name>W7IUS1_9PSEU</name>
<evidence type="ECO:0000256" key="1">
    <source>
        <dbReference type="ARBA" id="ARBA00004613"/>
    </source>
</evidence>
<keyword evidence="9" id="KW-0732">Signal</keyword>
<keyword evidence="12" id="KW-1185">Reference proteome</keyword>
<protein>
    <submittedName>
        <fullName evidence="11">Protease inhibitor, SSI family (Subtilisin inhibitor)</fullName>
    </submittedName>
</protein>
<comment type="subcellular location">
    <subcellularLocation>
        <location evidence="1">Secreted</location>
    </subcellularLocation>
</comment>
<evidence type="ECO:0000256" key="9">
    <source>
        <dbReference type="SAM" id="SignalP"/>
    </source>
</evidence>
<gene>
    <name evidence="11" type="ORF">UO65_4170</name>
</gene>
<feature type="chain" id="PRO_5044489814" evidence="9">
    <location>
        <begin position="24"/>
        <end position="144"/>
    </location>
</feature>
<evidence type="ECO:0000259" key="10">
    <source>
        <dbReference type="Pfam" id="PF00720"/>
    </source>
</evidence>
<comment type="subunit">
    <text evidence="3">Homodimer.</text>
</comment>
<accession>W7IUS1</accession>
<evidence type="ECO:0000256" key="4">
    <source>
        <dbReference type="ARBA" id="ARBA00022525"/>
    </source>
</evidence>
<evidence type="ECO:0000256" key="8">
    <source>
        <dbReference type="RuleBase" id="RU003471"/>
    </source>
</evidence>
<dbReference type="PRINTS" id="PR00294">
    <property type="entry name" value="SSBTLNINHBTR"/>
</dbReference>
<feature type="domain" description="Subtilisin inhibitor" evidence="10">
    <location>
        <begin position="40"/>
        <end position="112"/>
    </location>
</feature>
<dbReference type="InterPro" id="IPR036819">
    <property type="entry name" value="Subtilisin_inhibitor-like_sf"/>
</dbReference>
<keyword evidence="5 8" id="KW-0646">Protease inhibitor</keyword>
<keyword evidence="7" id="KW-1015">Disulfide bond</keyword>
<keyword evidence="4" id="KW-0964">Secreted</keyword>
<comment type="caution">
    <text evidence="11">The sequence shown here is derived from an EMBL/GenBank/DDBJ whole genome shotgun (WGS) entry which is preliminary data.</text>
</comment>
<dbReference type="eggNOG" id="ENOG50333FU">
    <property type="taxonomic scope" value="Bacteria"/>
</dbReference>
<dbReference type="Gene3D" id="3.30.350.10">
    <property type="entry name" value="Subtilisin inhibitor-like"/>
    <property type="match status" value="1"/>
</dbReference>
<evidence type="ECO:0000313" key="12">
    <source>
        <dbReference type="Proteomes" id="UP000019277"/>
    </source>
</evidence>
<dbReference type="PROSITE" id="PS00999">
    <property type="entry name" value="SSI"/>
    <property type="match status" value="1"/>
</dbReference>
<dbReference type="Pfam" id="PF00720">
    <property type="entry name" value="SSI"/>
    <property type="match status" value="1"/>
</dbReference>
<dbReference type="GO" id="GO:0005576">
    <property type="term" value="C:extracellular region"/>
    <property type="evidence" value="ECO:0007669"/>
    <property type="project" value="UniProtKB-SubCell"/>
</dbReference>
<dbReference type="InterPro" id="IPR023549">
    <property type="entry name" value="Subtilisin_inhibitor"/>
</dbReference>
<evidence type="ECO:0000256" key="6">
    <source>
        <dbReference type="ARBA" id="ARBA00022900"/>
    </source>
</evidence>
<dbReference type="GO" id="GO:0004867">
    <property type="term" value="F:serine-type endopeptidase inhibitor activity"/>
    <property type="evidence" value="ECO:0007669"/>
    <property type="project" value="UniProtKB-KW"/>
</dbReference>
<dbReference type="Proteomes" id="UP000019277">
    <property type="component" value="Unassembled WGS sequence"/>
</dbReference>
<dbReference type="RefSeq" id="WP_052021415.1">
    <property type="nucleotide sequence ID" value="NZ_AYXG01000155.1"/>
</dbReference>
<evidence type="ECO:0000256" key="2">
    <source>
        <dbReference type="ARBA" id="ARBA00010472"/>
    </source>
</evidence>
<sequence length="144" mass="14413">MFSITLTALVAALAAAAPTPGPAPEAPQTRIALSVTDAGGRTTTAELRCGPTGGNHPAANAACAALTQVEGDLSALQVNTAQACTLEYAPVQASAAGHWRGRPITFDRAFPNACALVGSTGPVFALTPDPMVPQSEVDGAFTAI</sequence>
<dbReference type="InterPro" id="IPR020054">
    <property type="entry name" value="Prot_inh_SSI_I16_CS"/>
</dbReference>
<evidence type="ECO:0000313" key="11">
    <source>
        <dbReference type="EMBL" id="EWC60502.1"/>
    </source>
</evidence>